<evidence type="ECO:0000313" key="3">
    <source>
        <dbReference type="Proteomes" id="UP000011585"/>
    </source>
</evidence>
<feature type="region of interest" description="Disordered" evidence="1">
    <location>
        <begin position="32"/>
        <end position="60"/>
    </location>
</feature>
<evidence type="ECO:0000313" key="2">
    <source>
        <dbReference type="EMBL" id="ELY31723.1"/>
    </source>
</evidence>
<feature type="compositionally biased region" description="Basic and acidic residues" evidence="1">
    <location>
        <begin position="37"/>
        <end position="51"/>
    </location>
</feature>
<reference evidence="2 3" key="1">
    <citation type="journal article" date="2014" name="PLoS Genet.">
        <title>Phylogenetically driven sequencing of extremely halophilic archaea reveals strategies for static and dynamic osmo-response.</title>
        <authorList>
            <person name="Becker E.A."/>
            <person name="Seitzer P.M."/>
            <person name="Tritt A."/>
            <person name="Larsen D."/>
            <person name="Krusor M."/>
            <person name="Yao A.I."/>
            <person name="Wu D."/>
            <person name="Madern D."/>
            <person name="Eisen J.A."/>
            <person name="Darling A.E."/>
            <person name="Facciotti M.T."/>
        </authorList>
    </citation>
    <scope>NUCLEOTIDE SEQUENCE [LARGE SCALE GENOMIC DNA]</scope>
    <source>
        <strain evidence="2 3">DSM 11551</strain>
    </source>
</reference>
<proteinExistence type="predicted"/>
<comment type="caution">
    <text evidence="2">The sequence shown here is derived from an EMBL/GenBank/DDBJ whole genome shotgun (WGS) entry which is preliminary data.</text>
</comment>
<accession>L9V5T2</accession>
<sequence>MEMTSFVQYRVVEIFKKPNPIHRWHGVAAWTPGGQSLKEDTTNPEKRVHDEENGDCELTL</sequence>
<dbReference type="AlphaFoldDB" id="L9V5T2"/>
<evidence type="ECO:0000256" key="1">
    <source>
        <dbReference type="SAM" id="MobiDB-lite"/>
    </source>
</evidence>
<dbReference type="Proteomes" id="UP000011585">
    <property type="component" value="Unassembled WGS sequence"/>
</dbReference>
<organism evidence="2 3">
    <name type="scientific">Halogeometricum borinquense (strain ATCC 700274 / DSM 11551 / JCM 10706 / KCTC 4070 / PR3)</name>
    <dbReference type="NCBI Taxonomy" id="469382"/>
    <lineage>
        <taxon>Archaea</taxon>
        <taxon>Methanobacteriati</taxon>
        <taxon>Methanobacteriota</taxon>
        <taxon>Stenosarchaea group</taxon>
        <taxon>Halobacteria</taxon>
        <taxon>Halobacteriales</taxon>
        <taxon>Haloferacaceae</taxon>
        <taxon>Halogeometricum</taxon>
    </lineage>
</organism>
<gene>
    <name evidence="2" type="ORF">C499_00465</name>
</gene>
<protein>
    <submittedName>
        <fullName evidence="2">Uncharacterized protein</fullName>
    </submittedName>
</protein>
<dbReference type="EMBL" id="AOHT01000002">
    <property type="protein sequence ID" value="ELY31723.1"/>
    <property type="molecule type" value="Genomic_DNA"/>
</dbReference>
<name>L9V5T2_HALBP</name>